<evidence type="ECO:0000256" key="2">
    <source>
        <dbReference type="ARBA" id="ARBA00012513"/>
    </source>
</evidence>
<dbReference type="InterPro" id="IPR001245">
    <property type="entry name" value="Ser-Thr/Tyr_kinase_cat_dom"/>
</dbReference>
<keyword evidence="7 19" id="KW-0732">Signal</keyword>
<comment type="subcellular location">
    <subcellularLocation>
        <location evidence="1">Membrane</location>
        <topology evidence="1">Single-pass membrane protein</topology>
    </subcellularLocation>
</comment>
<sequence>MDGRQGLKCALIMFTFLGLLHLIQAQDQQGFISLDCGLPPNQSPYIEPKTKLNFTSDAGFIQSGKRGRIVDVWEYTYQQYNALRYFPDGTRHCYTLRVNQGINYLIRAGFVYGNYDGLNRHPRFDIYVGTNLWTTVNADTAQDNEIIHMAQSNSLQICLVKTGTTAPFISTLELRPLRNDAYSTQSGSLQLISREYYKQDKDQILRYPDDVYDRQWFLSYIDFDFVFDFDFPHQREINTTLTVNSSNPFDLPKVIARSGATPKNACHPLSIYKYADSPSDNFVFYLHFAELQNLQSNETREFDIIINGNILNSAYSPKKLQIETIFNRSPKKCDGRECGTELVKTGKSTLPPLLNAYEVYNVMEFPYSVTYPADVAALKNIQAAYRLNIISWEGDPCLPEQWKWKYVECNYTTPPRIISLDLSSKALSGVIVPSFQNLTQLQRLDLSNNSLSGSVPEYLATMKSLLIINLSWNKLKGRVPQVLLDRKKNGLQLMMDENPKLCVDDFCKIKNKSILIPVGASIVGLVLIVALLVLFFVFKRKGTQKARNNQPFKSSILTKKRRFTYPEVEAITNNFQRVIGEGGFGIVYHGSLSDTEKVAVKLLSQSPTQGHKQFKEEVELLLRVHHVNLVSLVGYCFEEDHLALVYEYTTNGDLKQHLSGERGGATLSWENRLNIATDIAQGLEYLHTGCRPPMIHRDVKTTNILIDENFQAKLVDFGLARSFPTGNETHMTTIVAGTPGYLDPEYNQTNWLTEKSDVYSFGIVLLEIITTQSVIDQNREKPHIAEWVGFMLTNRGIENIVDPSLAGDYDSSSIWKFIELAVACVNPSSLGRPTMSHVVNELKECLVSENSRKGGTTEMESKSSFEPSMQFAGGVTPVPR</sequence>
<dbReference type="Pfam" id="PF13855">
    <property type="entry name" value="LRR_8"/>
    <property type="match status" value="1"/>
</dbReference>
<feature type="region of interest" description="Disordered" evidence="17">
    <location>
        <begin position="850"/>
        <end position="880"/>
    </location>
</feature>
<dbReference type="Gene3D" id="1.10.510.10">
    <property type="entry name" value="Transferase(Phosphotransferase) domain 1"/>
    <property type="match status" value="1"/>
</dbReference>
<evidence type="ECO:0000256" key="6">
    <source>
        <dbReference type="ARBA" id="ARBA00022692"/>
    </source>
</evidence>
<evidence type="ECO:0000256" key="4">
    <source>
        <dbReference type="ARBA" id="ARBA00022614"/>
    </source>
</evidence>
<evidence type="ECO:0000256" key="10">
    <source>
        <dbReference type="ARBA" id="ARBA00022777"/>
    </source>
</evidence>
<dbReference type="InterPro" id="IPR008271">
    <property type="entry name" value="Ser/Thr_kinase_AS"/>
</dbReference>
<feature type="chain" id="PRO_5047512058" description="non-specific serine/threonine protein kinase" evidence="19">
    <location>
        <begin position="26"/>
        <end position="880"/>
    </location>
</feature>
<evidence type="ECO:0000256" key="12">
    <source>
        <dbReference type="ARBA" id="ARBA00022989"/>
    </source>
</evidence>
<dbReference type="RefSeq" id="XP_010513261.2">
    <property type="nucleotide sequence ID" value="XM_010514959.2"/>
</dbReference>
<keyword evidence="9 16" id="KW-0547">Nucleotide-binding</keyword>
<organism evidence="21 22">
    <name type="scientific">Camelina sativa</name>
    <name type="common">False flax</name>
    <name type="synonym">Myagrum sativum</name>
    <dbReference type="NCBI Taxonomy" id="90675"/>
    <lineage>
        <taxon>Eukaryota</taxon>
        <taxon>Viridiplantae</taxon>
        <taxon>Streptophyta</taxon>
        <taxon>Embryophyta</taxon>
        <taxon>Tracheophyta</taxon>
        <taxon>Spermatophyta</taxon>
        <taxon>Magnoliopsida</taxon>
        <taxon>eudicotyledons</taxon>
        <taxon>Gunneridae</taxon>
        <taxon>Pentapetalae</taxon>
        <taxon>rosids</taxon>
        <taxon>malvids</taxon>
        <taxon>Brassicales</taxon>
        <taxon>Brassicaceae</taxon>
        <taxon>Camelineae</taxon>
        <taxon>Camelina</taxon>
    </lineage>
</organism>
<evidence type="ECO:0000313" key="22">
    <source>
        <dbReference type="RefSeq" id="XP_010513261.2"/>
    </source>
</evidence>
<evidence type="ECO:0000256" key="16">
    <source>
        <dbReference type="PROSITE-ProRule" id="PRU10141"/>
    </source>
</evidence>
<evidence type="ECO:0000256" key="5">
    <source>
        <dbReference type="ARBA" id="ARBA00022679"/>
    </source>
</evidence>
<evidence type="ECO:0000256" key="18">
    <source>
        <dbReference type="SAM" id="Phobius"/>
    </source>
</evidence>
<accession>A0ABM0ZBH2</accession>
<dbReference type="Gene3D" id="3.30.200.20">
    <property type="entry name" value="Phosphorylase Kinase, domain 1"/>
    <property type="match status" value="1"/>
</dbReference>
<dbReference type="SMART" id="SM00220">
    <property type="entry name" value="S_TKc"/>
    <property type="match status" value="1"/>
</dbReference>
<dbReference type="InterPro" id="IPR024788">
    <property type="entry name" value="Malectin-like_Carb-bd_dom"/>
</dbReference>
<dbReference type="PANTHER" id="PTHR45631:SF97">
    <property type="entry name" value="LEUCINE-RICH REPEAT PROTEIN KINASE FAMILY PROTEIN"/>
    <property type="match status" value="1"/>
</dbReference>
<dbReference type="PROSITE" id="PS50011">
    <property type="entry name" value="PROTEIN_KINASE_DOM"/>
    <property type="match status" value="1"/>
</dbReference>
<keyword evidence="10" id="KW-0418">Kinase</keyword>
<comment type="catalytic activity">
    <reaction evidence="15">
        <text>L-seryl-[protein] + ATP = O-phospho-L-seryl-[protein] + ADP + H(+)</text>
        <dbReference type="Rhea" id="RHEA:17989"/>
        <dbReference type="Rhea" id="RHEA-COMP:9863"/>
        <dbReference type="Rhea" id="RHEA-COMP:11604"/>
        <dbReference type="ChEBI" id="CHEBI:15378"/>
        <dbReference type="ChEBI" id="CHEBI:29999"/>
        <dbReference type="ChEBI" id="CHEBI:30616"/>
        <dbReference type="ChEBI" id="CHEBI:83421"/>
        <dbReference type="ChEBI" id="CHEBI:456216"/>
        <dbReference type="EC" id="2.7.11.1"/>
    </reaction>
</comment>
<keyword evidence="5" id="KW-0808">Transferase</keyword>
<dbReference type="Pfam" id="PF12819">
    <property type="entry name" value="Malectin_like"/>
    <property type="match status" value="1"/>
</dbReference>
<keyword evidence="8" id="KW-0677">Repeat</keyword>
<evidence type="ECO:0000256" key="17">
    <source>
        <dbReference type="SAM" id="MobiDB-lite"/>
    </source>
</evidence>
<reference evidence="22" key="2">
    <citation type="submission" date="2025-08" db="UniProtKB">
        <authorList>
            <consortium name="RefSeq"/>
        </authorList>
    </citation>
    <scope>IDENTIFICATION</scope>
    <source>
        <tissue evidence="22">Leaf</tissue>
    </source>
</reference>
<reference evidence="21" key="1">
    <citation type="journal article" date="2014" name="Nat. Commun.">
        <title>The emerging biofuel crop Camelina sativa retains a highly undifferentiated hexaploid genome structure.</title>
        <authorList>
            <person name="Kagale S."/>
            <person name="Koh C."/>
            <person name="Nixon J."/>
            <person name="Bollina V."/>
            <person name="Clarke W.E."/>
            <person name="Tuteja R."/>
            <person name="Spillane C."/>
            <person name="Robinson S.J."/>
            <person name="Links M.G."/>
            <person name="Clarke C."/>
            <person name="Higgins E.E."/>
            <person name="Huebert T."/>
            <person name="Sharpe A.G."/>
            <person name="Parkin I.A."/>
        </authorList>
    </citation>
    <scope>NUCLEOTIDE SEQUENCE [LARGE SCALE GENOMIC DNA]</scope>
    <source>
        <strain evidence="21">cv. DH55</strain>
    </source>
</reference>
<comment type="catalytic activity">
    <reaction evidence="14">
        <text>L-threonyl-[protein] + ATP = O-phospho-L-threonyl-[protein] + ADP + H(+)</text>
        <dbReference type="Rhea" id="RHEA:46608"/>
        <dbReference type="Rhea" id="RHEA-COMP:11060"/>
        <dbReference type="Rhea" id="RHEA-COMP:11605"/>
        <dbReference type="ChEBI" id="CHEBI:15378"/>
        <dbReference type="ChEBI" id="CHEBI:30013"/>
        <dbReference type="ChEBI" id="CHEBI:30616"/>
        <dbReference type="ChEBI" id="CHEBI:61977"/>
        <dbReference type="ChEBI" id="CHEBI:456216"/>
        <dbReference type="EC" id="2.7.11.1"/>
    </reaction>
</comment>
<dbReference type="InterPro" id="IPR017441">
    <property type="entry name" value="Protein_kinase_ATP_BS"/>
</dbReference>
<keyword evidence="21" id="KW-1185">Reference proteome</keyword>
<keyword evidence="3" id="KW-0723">Serine/threonine-protein kinase</keyword>
<keyword evidence="13 18" id="KW-0472">Membrane</keyword>
<feature type="signal peptide" evidence="19">
    <location>
        <begin position="1"/>
        <end position="25"/>
    </location>
</feature>
<dbReference type="InterPro" id="IPR000719">
    <property type="entry name" value="Prot_kinase_dom"/>
</dbReference>
<evidence type="ECO:0000256" key="7">
    <source>
        <dbReference type="ARBA" id="ARBA00022729"/>
    </source>
</evidence>
<keyword evidence="4" id="KW-0433">Leucine-rich repeat</keyword>
<dbReference type="Gene3D" id="3.80.10.10">
    <property type="entry name" value="Ribonuclease Inhibitor"/>
    <property type="match status" value="1"/>
</dbReference>
<dbReference type="PROSITE" id="PS00107">
    <property type="entry name" value="PROTEIN_KINASE_ATP"/>
    <property type="match status" value="1"/>
</dbReference>
<dbReference type="GeneID" id="104789229"/>
<evidence type="ECO:0000256" key="13">
    <source>
        <dbReference type="ARBA" id="ARBA00023136"/>
    </source>
</evidence>
<evidence type="ECO:0000256" key="9">
    <source>
        <dbReference type="ARBA" id="ARBA00022741"/>
    </source>
</evidence>
<evidence type="ECO:0000256" key="3">
    <source>
        <dbReference type="ARBA" id="ARBA00022527"/>
    </source>
</evidence>
<evidence type="ECO:0000256" key="19">
    <source>
        <dbReference type="SAM" id="SignalP"/>
    </source>
</evidence>
<gene>
    <name evidence="22" type="primary">LOC104789229</name>
</gene>
<evidence type="ECO:0000256" key="8">
    <source>
        <dbReference type="ARBA" id="ARBA00022737"/>
    </source>
</evidence>
<keyword evidence="12 18" id="KW-1133">Transmembrane helix</keyword>
<dbReference type="InterPro" id="IPR011009">
    <property type="entry name" value="Kinase-like_dom_sf"/>
</dbReference>
<dbReference type="PROSITE" id="PS00108">
    <property type="entry name" value="PROTEIN_KINASE_ST"/>
    <property type="match status" value="1"/>
</dbReference>
<feature type="transmembrane region" description="Helical" evidence="18">
    <location>
        <begin position="514"/>
        <end position="538"/>
    </location>
</feature>
<dbReference type="Proteomes" id="UP000694864">
    <property type="component" value="Chromosome 5"/>
</dbReference>
<feature type="binding site" evidence="16">
    <location>
        <position position="601"/>
    </location>
    <ligand>
        <name>ATP</name>
        <dbReference type="ChEBI" id="CHEBI:30616"/>
    </ligand>
</feature>
<keyword evidence="6 18" id="KW-0812">Transmembrane</keyword>
<evidence type="ECO:0000256" key="11">
    <source>
        <dbReference type="ARBA" id="ARBA00022840"/>
    </source>
</evidence>
<dbReference type="SUPFAM" id="SSF52058">
    <property type="entry name" value="L domain-like"/>
    <property type="match status" value="1"/>
</dbReference>
<name>A0ABM0ZBH2_CAMSA</name>
<dbReference type="InterPro" id="IPR032675">
    <property type="entry name" value="LRR_dom_sf"/>
</dbReference>
<keyword evidence="11 16" id="KW-0067">ATP-binding</keyword>
<evidence type="ECO:0000313" key="21">
    <source>
        <dbReference type="Proteomes" id="UP000694864"/>
    </source>
</evidence>
<evidence type="ECO:0000256" key="14">
    <source>
        <dbReference type="ARBA" id="ARBA00047899"/>
    </source>
</evidence>
<evidence type="ECO:0000256" key="15">
    <source>
        <dbReference type="ARBA" id="ARBA00048679"/>
    </source>
</evidence>
<feature type="domain" description="Protein kinase" evidence="20">
    <location>
        <begin position="573"/>
        <end position="869"/>
    </location>
</feature>
<dbReference type="EC" id="2.7.11.1" evidence="2"/>
<dbReference type="PANTHER" id="PTHR45631">
    <property type="entry name" value="OS07G0107800 PROTEIN-RELATED"/>
    <property type="match status" value="1"/>
</dbReference>
<dbReference type="Pfam" id="PF07714">
    <property type="entry name" value="PK_Tyr_Ser-Thr"/>
    <property type="match status" value="1"/>
</dbReference>
<dbReference type="SUPFAM" id="SSF56112">
    <property type="entry name" value="Protein kinase-like (PK-like)"/>
    <property type="match status" value="1"/>
</dbReference>
<evidence type="ECO:0000259" key="20">
    <source>
        <dbReference type="PROSITE" id="PS50011"/>
    </source>
</evidence>
<dbReference type="CDD" id="cd14066">
    <property type="entry name" value="STKc_IRAK"/>
    <property type="match status" value="1"/>
</dbReference>
<evidence type="ECO:0000256" key="1">
    <source>
        <dbReference type="ARBA" id="ARBA00004167"/>
    </source>
</evidence>
<protein>
    <recommendedName>
        <fullName evidence="2">non-specific serine/threonine protein kinase</fullName>
        <ecNumber evidence="2">2.7.11.1</ecNumber>
    </recommendedName>
</protein>
<dbReference type="InterPro" id="IPR001611">
    <property type="entry name" value="Leu-rich_rpt"/>
</dbReference>
<proteinExistence type="predicted"/>